<dbReference type="InterPro" id="IPR002314">
    <property type="entry name" value="aa-tRNA-synt_IIb"/>
</dbReference>
<dbReference type="Gene3D" id="3.30.930.10">
    <property type="entry name" value="Bira Bifunctional Protein, Domain 2"/>
    <property type="match status" value="1"/>
</dbReference>
<feature type="domain" description="Aminoacyl-transfer RNA synthetases class-II family profile" evidence="16">
    <location>
        <begin position="215"/>
        <end position="458"/>
    </location>
</feature>
<dbReference type="SUPFAM" id="SSF55681">
    <property type="entry name" value="Class II aaRS and biotin synthetases"/>
    <property type="match status" value="1"/>
</dbReference>
<dbReference type="InterPro" id="IPR033729">
    <property type="entry name" value="SerRS_core"/>
</dbReference>
<comment type="caution">
    <text evidence="12">Lacks conserved residue(s) required for the propagation of feature annotation.</text>
</comment>
<evidence type="ECO:0000256" key="4">
    <source>
        <dbReference type="ARBA" id="ARBA00022490"/>
    </source>
</evidence>
<comment type="catalytic activity">
    <reaction evidence="11 12">
        <text>tRNA(Ser) + L-serine + ATP = L-seryl-tRNA(Ser) + AMP + diphosphate + H(+)</text>
        <dbReference type="Rhea" id="RHEA:12292"/>
        <dbReference type="Rhea" id="RHEA-COMP:9669"/>
        <dbReference type="Rhea" id="RHEA-COMP:9703"/>
        <dbReference type="ChEBI" id="CHEBI:15378"/>
        <dbReference type="ChEBI" id="CHEBI:30616"/>
        <dbReference type="ChEBI" id="CHEBI:33019"/>
        <dbReference type="ChEBI" id="CHEBI:33384"/>
        <dbReference type="ChEBI" id="CHEBI:78442"/>
        <dbReference type="ChEBI" id="CHEBI:78533"/>
        <dbReference type="ChEBI" id="CHEBI:456215"/>
        <dbReference type="EC" id="6.1.1.11"/>
    </reaction>
</comment>
<feature type="binding site" evidence="13">
    <location>
        <position position="426"/>
    </location>
    <ligand>
        <name>L-serine</name>
        <dbReference type="ChEBI" id="CHEBI:33384"/>
    </ligand>
</feature>
<keyword evidence="8 12" id="KW-0648">Protein biosynthesis</keyword>
<dbReference type="InterPro" id="IPR015866">
    <property type="entry name" value="Ser-tRNA-synth_1_N"/>
</dbReference>
<dbReference type="EMBL" id="MGFH01000189">
    <property type="protein sequence ID" value="OGM03043.1"/>
    <property type="molecule type" value="Genomic_DNA"/>
</dbReference>
<comment type="similarity">
    <text evidence="3 12">Belongs to the class-II aminoacyl-tRNA synthetase family. Type-1 seryl-tRNA synthetase subfamily.</text>
</comment>
<feature type="binding site" evidence="13">
    <location>
        <position position="274"/>
    </location>
    <ligand>
        <name>L-serine</name>
        <dbReference type="ChEBI" id="CHEBI:33384"/>
    </ligand>
</feature>
<evidence type="ECO:0000256" key="2">
    <source>
        <dbReference type="ARBA" id="ARBA00005045"/>
    </source>
</evidence>
<dbReference type="SUPFAM" id="SSF46589">
    <property type="entry name" value="tRNA-binding arm"/>
    <property type="match status" value="1"/>
</dbReference>
<reference evidence="17 18" key="1">
    <citation type="journal article" date="2016" name="Nat. Commun.">
        <title>Thousands of microbial genomes shed light on interconnected biogeochemical processes in an aquifer system.</title>
        <authorList>
            <person name="Anantharaman K."/>
            <person name="Brown C.T."/>
            <person name="Hug L.A."/>
            <person name="Sharon I."/>
            <person name="Castelle C.J."/>
            <person name="Probst A.J."/>
            <person name="Thomas B.C."/>
            <person name="Singh A."/>
            <person name="Wilkins M.J."/>
            <person name="Karaoz U."/>
            <person name="Brodie E.L."/>
            <person name="Williams K.H."/>
            <person name="Hubbard S.S."/>
            <person name="Banfield J.F."/>
        </authorList>
    </citation>
    <scope>NUCLEOTIDE SEQUENCE [LARGE SCALE GENOMIC DNA]</scope>
</reference>
<dbReference type="InterPro" id="IPR045864">
    <property type="entry name" value="aa-tRNA-synth_II/BPL/LPL"/>
</dbReference>
<keyword evidence="9 12" id="KW-0030">Aminoacyl-tRNA synthetase</keyword>
<comment type="function">
    <text evidence="12">Catalyzes the attachment of serine to tRNA(Ser). Is also able to aminoacylate tRNA(Sec) with serine, to form the misacylated tRNA L-seryl-tRNA(Sec), which will be further converted into selenocysteinyl-tRNA(Sec).</text>
</comment>
<dbReference type="Pfam" id="PF02403">
    <property type="entry name" value="Seryl_tRNA_N"/>
    <property type="match status" value="1"/>
</dbReference>
<feature type="binding site" evidence="13">
    <location>
        <position position="305"/>
    </location>
    <ligand>
        <name>L-serine</name>
        <dbReference type="ChEBI" id="CHEBI:33384"/>
    </ligand>
</feature>
<dbReference type="GO" id="GO:0016260">
    <property type="term" value="P:selenocysteine biosynthetic process"/>
    <property type="evidence" value="ECO:0007669"/>
    <property type="project" value="UniProtKB-UniRule"/>
</dbReference>
<comment type="domain">
    <text evidence="12">Consists of two distinct domains, a catalytic core and a N-terminal extension that is involved in tRNA binding.</text>
</comment>
<keyword evidence="6 12" id="KW-0547">Nucleotide-binding</keyword>
<dbReference type="PANTHER" id="PTHR43697">
    <property type="entry name" value="SERYL-TRNA SYNTHETASE"/>
    <property type="match status" value="1"/>
</dbReference>
<dbReference type="Proteomes" id="UP000178735">
    <property type="component" value="Unassembled WGS sequence"/>
</dbReference>
<evidence type="ECO:0000256" key="10">
    <source>
        <dbReference type="ARBA" id="ARBA00047929"/>
    </source>
</evidence>
<evidence type="ECO:0000256" key="1">
    <source>
        <dbReference type="ARBA" id="ARBA00004496"/>
    </source>
</evidence>
<protein>
    <recommendedName>
        <fullName evidence="12">Serine--tRNA ligase</fullName>
        <ecNumber evidence="12">6.1.1.11</ecNumber>
    </recommendedName>
    <alternativeName>
        <fullName evidence="12">Seryl-tRNA synthetase</fullName>
        <shortName evidence="12">SerRS</shortName>
    </alternativeName>
    <alternativeName>
        <fullName evidence="12">Seryl-tRNA(Ser/Sec) synthetase</fullName>
    </alternativeName>
</protein>
<comment type="caution">
    <text evidence="17">The sequence shown here is derived from an EMBL/GenBank/DDBJ whole genome shotgun (WGS) entry which is preliminary data.</text>
</comment>
<dbReference type="GO" id="GO:0004828">
    <property type="term" value="F:serine-tRNA ligase activity"/>
    <property type="evidence" value="ECO:0007669"/>
    <property type="project" value="UniProtKB-UniRule"/>
</dbReference>
<feature type="coiled-coil region" evidence="15">
    <location>
        <begin position="74"/>
        <end position="139"/>
    </location>
</feature>
<evidence type="ECO:0000256" key="11">
    <source>
        <dbReference type="ARBA" id="ARBA00048823"/>
    </source>
</evidence>
<sequence length="487" mass="55035">MLDPKLIRSDMAKVKRGLIARSMFDLDENIVKLYKSKLGEKSVEEIHQFYKTLEGIKFLMENQTDVNISHLSGFIKLDEERREVIKEVEELKCQQNRANAEISAAKKTGADIKAKLEEMKAISEKVKTLDAKQSEIEKKIEEVVLYLPNICHETTPVGASGDDNVEIRKWGTPRQFSFEPLSHADIGVKLDILDFDRAAKITGARFTVLKGDAARLERALISFMIDVHTGENGYHEVLPPYAVNRDSMRGTGQLPKFEEDLFKVTPSGYYLIPTAEVPVTNLHRDEMLNFESLPIKYVSFTPCFRAEAGSYGKDMKGLIRQHQFHKVELVKFTAPEKSYEEHEKLVADAEKILQKLGLPYRVMALSTGDIGFSAAKCYDLEVWLPSQNVYREISSCSNFEDFQSRRAQIRFKRDAKSKPEFAHTINGSGLAIGRTLIAIIENYQNEDGTIDVPQALLPYMGGVTKIGAFKGYSVQNQPQAQAKQQVK</sequence>
<dbReference type="GO" id="GO:0005737">
    <property type="term" value="C:cytoplasm"/>
    <property type="evidence" value="ECO:0007669"/>
    <property type="project" value="UniProtKB-SubCell"/>
</dbReference>
<dbReference type="NCBIfam" id="TIGR00414">
    <property type="entry name" value="serS"/>
    <property type="match status" value="1"/>
</dbReference>
<dbReference type="Pfam" id="PF00587">
    <property type="entry name" value="tRNA-synt_2b"/>
    <property type="match status" value="1"/>
</dbReference>
<evidence type="ECO:0000256" key="3">
    <source>
        <dbReference type="ARBA" id="ARBA00010728"/>
    </source>
</evidence>
<dbReference type="InterPro" id="IPR002317">
    <property type="entry name" value="Ser-tRNA-ligase_type_1"/>
</dbReference>
<evidence type="ECO:0000256" key="15">
    <source>
        <dbReference type="SAM" id="Coils"/>
    </source>
</evidence>
<evidence type="ECO:0000256" key="14">
    <source>
        <dbReference type="PIRSR" id="PIRSR001529-2"/>
    </source>
</evidence>
<comment type="pathway">
    <text evidence="2 12">Aminoacyl-tRNA biosynthesis; selenocysteinyl-tRNA(Sec) biosynthesis; L-seryl-tRNA(Sec) from L-serine and tRNA(Sec): step 1/1.</text>
</comment>
<keyword evidence="7 12" id="KW-0067">ATP-binding</keyword>
<dbReference type="PANTHER" id="PTHR43697:SF1">
    <property type="entry name" value="SERINE--TRNA LIGASE"/>
    <property type="match status" value="1"/>
</dbReference>
<comment type="catalytic activity">
    <reaction evidence="10 12">
        <text>tRNA(Sec) + L-serine + ATP = L-seryl-tRNA(Sec) + AMP + diphosphate + H(+)</text>
        <dbReference type="Rhea" id="RHEA:42580"/>
        <dbReference type="Rhea" id="RHEA-COMP:9742"/>
        <dbReference type="Rhea" id="RHEA-COMP:10128"/>
        <dbReference type="ChEBI" id="CHEBI:15378"/>
        <dbReference type="ChEBI" id="CHEBI:30616"/>
        <dbReference type="ChEBI" id="CHEBI:33019"/>
        <dbReference type="ChEBI" id="CHEBI:33384"/>
        <dbReference type="ChEBI" id="CHEBI:78442"/>
        <dbReference type="ChEBI" id="CHEBI:78533"/>
        <dbReference type="ChEBI" id="CHEBI:456215"/>
        <dbReference type="EC" id="6.1.1.11"/>
    </reaction>
</comment>
<evidence type="ECO:0000256" key="5">
    <source>
        <dbReference type="ARBA" id="ARBA00022598"/>
    </source>
</evidence>
<feature type="binding site" evidence="12 13">
    <location>
        <position position="328"/>
    </location>
    <ligand>
        <name>L-serine</name>
        <dbReference type="ChEBI" id="CHEBI:33384"/>
    </ligand>
</feature>
<dbReference type="PIRSF" id="PIRSF001529">
    <property type="entry name" value="Ser-tRNA-synth_IIa"/>
    <property type="match status" value="1"/>
</dbReference>
<keyword evidence="5 12" id="KW-0436">Ligase</keyword>
<dbReference type="UniPathway" id="UPA00906">
    <property type="reaction ID" value="UER00895"/>
</dbReference>
<dbReference type="InterPro" id="IPR042103">
    <property type="entry name" value="SerRS_1_N_sf"/>
</dbReference>
<feature type="binding site" evidence="12 14">
    <location>
        <begin position="392"/>
        <end position="395"/>
    </location>
    <ligand>
        <name>ATP</name>
        <dbReference type="ChEBI" id="CHEBI:30616"/>
    </ligand>
</feature>
<keyword evidence="15" id="KW-0175">Coiled coil</keyword>
<evidence type="ECO:0000313" key="18">
    <source>
        <dbReference type="Proteomes" id="UP000178735"/>
    </source>
</evidence>
<name>A0A1F7WJN8_9BACT</name>
<evidence type="ECO:0000313" key="17">
    <source>
        <dbReference type="EMBL" id="OGM03043.1"/>
    </source>
</evidence>
<dbReference type="GO" id="GO:0005524">
    <property type="term" value="F:ATP binding"/>
    <property type="evidence" value="ECO:0007669"/>
    <property type="project" value="UniProtKB-UniRule"/>
</dbReference>
<proteinExistence type="inferred from homology"/>
<comment type="subunit">
    <text evidence="12">Homodimer. The tRNA molecule binds across the dimer.</text>
</comment>
<evidence type="ECO:0000256" key="9">
    <source>
        <dbReference type="ARBA" id="ARBA00023146"/>
    </source>
</evidence>
<dbReference type="AlphaFoldDB" id="A0A1F7WJN8"/>
<evidence type="ECO:0000256" key="12">
    <source>
        <dbReference type="HAMAP-Rule" id="MF_00176"/>
    </source>
</evidence>
<dbReference type="CDD" id="cd00770">
    <property type="entry name" value="SerRS_core"/>
    <property type="match status" value="1"/>
</dbReference>
<dbReference type="InterPro" id="IPR006195">
    <property type="entry name" value="aa-tRNA-synth_II"/>
</dbReference>
<keyword evidence="4 12" id="KW-0963">Cytoplasm</keyword>
<gene>
    <name evidence="12" type="primary">serS</name>
    <name evidence="17" type="ORF">A2008_11505</name>
</gene>
<feature type="binding site" evidence="12 14">
    <location>
        <begin position="305"/>
        <end position="307"/>
    </location>
    <ligand>
        <name>ATP</name>
        <dbReference type="ChEBI" id="CHEBI:30616"/>
    </ligand>
</feature>
<evidence type="ECO:0000256" key="6">
    <source>
        <dbReference type="ARBA" id="ARBA00022741"/>
    </source>
</evidence>
<accession>A0A1F7WJN8</accession>
<organism evidence="17 18">
    <name type="scientific">Candidatus Wallbacteria bacterium GWC2_49_35</name>
    <dbReference type="NCBI Taxonomy" id="1817813"/>
    <lineage>
        <taxon>Bacteria</taxon>
        <taxon>Candidatus Walliibacteriota</taxon>
    </lineage>
</organism>
<evidence type="ECO:0000256" key="8">
    <source>
        <dbReference type="ARBA" id="ARBA00022917"/>
    </source>
</evidence>
<dbReference type="PROSITE" id="PS50862">
    <property type="entry name" value="AA_TRNA_LIGASE_II"/>
    <property type="match status" value="1"/>
</dbReference>
<dbReference type="HAMAP" id="MF_00176">
    <property type="entry name" value="Ser_tRNA_synth_type1"/>
    <property type="match status" value="1"/>
</dbReference>
<evidence type="ECO:0000256" key="7">
    <source>
        <dbReference type="ARBA" id="ARBA00022840"/>
    </source>
</evidence>
<dbReference type="GO" id="GO:0006434">
    <property type="term" value="P:seryl-tRNA aminoacylation"/>
    <property type="evidence" value="ECO:0007669"/>
    <property type="project" value="UniProtKB-UniRule"/>
</dbReference>
<dbReference type="STRING" id="1817813.A2008_11505"/>
<feature type="binding site" evidence="12">
    <location>
        <position position="428"/>
    </location>
    <ligand>
        <name>L-serine</name>
        <dbReference type="ChEBI" id="CHEBI:33384"/>
    </ligand>
</feature>
<dbReference type="PRINTS" id="PR00981">
    <property type="entry name" value="TRNASYNTHSER"/>
</dbReference>
<dbReference type="Gene3D" id="1.10.287.40">
    <property type="entry name" value="Serine-tRNA synthetase, tRNA binding domain"/>
    <property type="match status" value="1"/>
</dbReference>
<dbReference type="InterPro" id="IPR010978">
    <property type="entry name" value="tRNA-bd_arm"/>
</dbReference>
<feature type="binding site" evidence="12">
    <location>
        <begin position="274"/>
        <end position="276"/>
    </location>
    <ligand>
        <name>L-serine</name>
        <dbReference type="ChEBI" id="CHEBI:33384"/>
    </ligand>
</feature>
<evidence type="ECO:0000256" key="13">
    <source>
        <dbReference type="PIRSR" id="PIRSR001529-1"/>
    </source>
</evidence>
<dbReference type="EC" id="6.1.1.11" evidence="12"/>
<comment type="subcellular location">
    <subcellularLocation>
        <location evidence="1 12">Cytoplasm</location>
    </subcellularLocation>
</comment>
<evidence type="ECO:0000259" key="16">
    <source>
        <dbReference type="PROSITE" id="PS50862"/>
    </source>
</evidence>